<gene>
    <name evidence="4" type="ORF">KL86DYS1_11478</name>
</gene>
<dbReference type="InterPro" id="IPR052178">
    <property type="entry name" value="Sec_Metab_Biosynth_SDR"/>
</dbReference>
<dbReference type="FunFam" id="3.40.50.720:FF:000084">
    <property type="entry name" value="Short-chain dehydrogenase reductase"/>
    <property type="match status" value="1"/>
</dbReference>
<dbReference type="CDD" id="cd05233">
    <property type="entry name" value="SDR_c"/>
    <property type="match status" value="1"/>
</dbReference>
<dbReference type="PRINTS" id="PR00081">
    <property type="entry name" value="GDHRDH"/>
</dbReference>
<accession>A0A212J8J0</accession>
<dbReference type="PRINTS" id="PR00080">
    <property type="entry name" value="SDRFAMILY"/>
</dbReference>
<dbReference type="PANTHER" id="PTHR43618">
    <property type="entry name" value="7-ALPHA-HYDROXYSTEROID DEHYDROGENASE"/>
    <property type="match status" value="1"/>
</dbReference>
<evidence type="ECO:0000256" key="3">
    <source>
        <dbReference type="ARBA" id="ARBA00023002"/>
    </source>
</evidence>
<dbReference type="SUPFAM" id="SSF51735">
    <property type="entry name" value="NAD(P)-binding Rossmann-fold domains"/>
    <property type="match status" value="1"/>
</dbReference>
<dbReference type="InterPro" id="IPR002347">
    <property type="entry name" value="SDR_fam"/>
</dbReference>
<name>A0A212J8J0_9BACT</name>
<dbReference type="GO" id="GO:0016491">
    <property type="term" value="F:oxidoreductase activity"/>
    <property type="evidence" value="ECO:0007669"/>
    <property type="project" value="UniProtKB-KW"/>
</dbReference>
<sequence>MKRTIHKIIFAVKRVPLILRSLRKVYRYGGYTTTNIAYINCGEVLKGKNILITGGSSGIGFCIAKKCVQEGATVVITGRDENKLKQAKEKINSSLLKVLTWDISQIANMEEGILKTKELLNNDIDILVNNAGIVNSIQFPNVTEEVWDKVYATNSKGLFFLTQSLCGKWIKENKIKQRKIINISSQGGFVGAVYPYRMTKWDIAGLTQGLAIKLAPYGIIVNGIAPGVVVTNMQSDFQNRAENVYCTQNPLERFALPEEIAELAVFLMSDASNFITGQTIICDGGYTIK</sequence>
<dbReference type="Gene3D" id="3.40.50.720">
    <property type="entry name" value="NAD(P)-binding Rossmann-like Domain"/>
    <property type="match status" value="1"/>
</dbReference>
<dbReference type="InterPro" id="IPR036291">
    <property type="entry name" value="NAD(P)-bd_dom_sf"/>
</dbReference>
<organism evidence="4">
    <name type="scientific">uncultured Dysgonomonas sp</name>
    <dbReference type="NCBI Taxonomy" id="206096"/>
    <lineage>
        <taxon>Bacteria</taxon>
        <taxon>Pseudomonadati</taxon>
        <taxon>Bacteroidota</taxon>
        <taxon>Bacteroidia</taxon>
        <taxon>Bacteroidales</taxon>
        <taxon>Dysgonomonadaceae</taxon>
        <taxon>Dysgonomonas</taxon>
        <taxon>environmental samples</taxon>
    </lineage>
</organism>
<comment type="similarity">
    <text evidence="1">Belongs to the short-chain dehydrogenases/reductases (SDR) family.</text>
</comment>
<dbReference type="Pfam" id="PF13561">
    <property type="entry name" value="adh_short_C2"/>
    <property type="match status" value="1"/>
</dbReference>
<dbReference type="RefSeq" id="WP_296939462.1">
    <property type="nucleotide sequence ID" value="NZ_LT599032.1"/>
</dbReference>
<proteinExistence type="inferred from homology"/>
<protein>
    <submittedName>
        <fullName evidence="4">Short-chain dehydrogenase/reductase SDR</fullName>
    </submittedName>
</protein>
<keyword evidence="2" id="KW-0521">NADP</keyword>
<keyword evidence="3" id="KW-0560">Oxidoreductase</keyword>
<dbReference type="AlphaFoldDB" id="A0A212J8J0"/>
<evidence type="ECO:0000256" key="2">
    <source>
        <dbReference type="ARBA" id="ARBA00022857"/>
    </source>
</evidence>
<evidence type="ECO:0000313" key="4">
    <source>
        <dbReference type="EMBL" id="SBV95763.1"/>
    </source>
</evidence>
<evidence type="ECO:0000256" key="1">
    <source>
        <dbReference type="ARBA" id="ARBA00006484"/>
    </source>
</evidence>
<dbReference type="PANTHER" id="PTHR43618:SF8">
    <property type="entry name" value="7ALPHA-HYDROXYSTEROID DEHYDROGENASE"/>
    <property type="match status" value="1"/>
</dbReference>
<dbReference type="EMBL" id="FLUM01000001">
    <property type="protein sequence ID" value="SBV95763.1"/>
    <property type="molecule type" value="Genomic_DNA"/>
</dbReference>
<reference evidence="4" key="1">
    <citation type="submission" date="2016-04" db="EMBL/GenBank/DDBJ databases">
        <authorList>
            <person name="Evans L.H."/>
            <person name="Alamgir A."/>
            <person name="Owens N."/>
            <person name="Weber N.D."/>
            <person name="Virtaneva K."/>
            <person name="Barbian K."/>
            <person name="Babar A."/>
            <person name="Rosenke K."/>
        </authorList>
    </citation>
    <scope>NUCLEOTIDE SEQUENCE</scope>
    <source>
        <strain evidence="4">86-1</strain>
    </source>
</reference>